<dbReference type="EMBL" id="CP113440">
    <property type="protein sequence ID" value="WAK63793.1"/>
    <property type="molecule type" value="Genomic_DNA"/>
</dbReference>
<dbReference type="Proteomes" id="UP000221763">
    <property type="component" value="Unassembled WGS sequence"/>
</dbReference>
<evidence type="ECO:0000313" key="4">
    <source>
        <dbReference type="EMBL" id="PHV59144.1"/>
    </source>
</evidence>
<dbReference type="RefSeq" id="WP_014294048.1">
    <property type="nucleotide sequence ID" value="NZ_CP113440.1"/>
</dbReference>
<dbReference type="EMBL" id="PEBM01000002">
    <property type="protein sequence ID" value="PHV59144.1"/>
    <property type="molecule type" value="Genomic_DNA"/>
</dbReference>
<dbReference type="OMA" id="MAIILMF"/>
<evidence type="ECO:0000313" key="6">
    <source>
        <dbReference type="Proteomes" id="UP000221763"/>
    </source>
</evidence>
<keyword evidence="1" id="KW-1133">Transmembrane helix</keyword>
<name>A0A081JJ18_STRMC</name>
<dbReference type="EMBL" id="PEBN01000077">
    <property type="protein sequence ID" value="PHV55337.1"/>
    <property type="molecule type" value="Genomic_DNA"/>
</dbReference>
<dbReference type="Proteomes" id="UP001209889">
    <property type="component" value="Unassembled WGS sequence"/>
</dbReference>
<keyword evidence="8" id="KW-1185">Reference proteome</keyword>
<reference evidence="6 7" key="1">
    <citation type="submission" date="2017-10" db="EMBL/GenBank/DDBJ databases">
        <title>Whole-genome sequence of three Streptococcus macedonicus strains isolated from Italian cheeses of the Veneto region.</title>
        <authorList>
            <person name="Treu L."/>
            <person name="De Diego-Diaz B."/>
            <person name="Papadimitriou K."/>
            <person name="Tsakalidou E."/>
            <person name="Corich V."/>
            <person name="Giacomini A."/>
        </authorList>
    </citation>
    <scope>NUCLEOTIDE SEQUENCE [LARGE SCALE GENOMIC DNA]</scope>
    <source>
        <strain evidence="3 6">19AS</strain>
        <strain evidence="4 7">27MV</strain>
    </source>
</reference>
<dbReference type="EMBL" id="JAPHJC010000013">
    <property type="protein sequence ID" value="MCW8677782.1"/>
    <property type="molecule type" value="Genomic_DNA"/>
</dbReference>
<reference evidence="5" key="2">
    <citation type="submission" date="2022-11" db="EMBL/GenBank/DDBJ databases">
        <title>Streptococcus macedonicus and Acinetobacter baumannii: co-inhabitants of the cheese production environment.</title>
        <authorList>
            <person name="Johnson J."/>
        </authorList>
    </citation>
    <scope>NUCLEOTIDE SEQUENCE</scope>
    <source>
        <strain evidence="5">E37</strain>
    </source>
</reference>
<organism evidence="4 7">
    <name type="scientific">Streptococcus macedonicus</name>
    <name type="common">Streptococcus gallolyticus macedonicus</name>
    <dbReference type="NCBI Taxonomy" id="59310"/>
    <lineage>
        <taxon>Bacteria</taxon>
        <taxon>Bacillati</taxon>
        <taxon>Bacillota</taxon>
        <taxon>Bacilli</taxon>
        <taxon>Lactobacillales</taxon>
        <taxon>Streptococcaceae</taxon>
        <taxon>Streptococcus</taxon>
    </lineage>
</organism>
<evidence type="ECO:0000313" key="8">
    <source>
        <dbReference type="Proteomes" id="UP001209889"/>
    </source>
</evidence>
<proteinExistence type="predicted"/>
<reference evidence="2" key="3">
    <citation type="submission" date="2022-11" db="EMBL/GenBank/DDBJ databases">
        <authorList>
            <person name="Johnson J.D."/>
        </authorList>
    </citation>
    <scope>NUCLEOTIDE SEQUENCE</scope>
    <source>
        <strain evidence="2">E28</strain>
        <strain evidence="5">E37</strain>
    </source>
</reference>
<evidence type="ECO:0000313" key="2">
    <source>
        <dbReference type="EMBL" id="MCW8677782.1"/>
    </source>
</evidence>
<protein>
    <submittedName>
        <fullName evidence="4">DUF4059 domain-containing protein</fullName>
    </submittedName>
    <submittedName>
        <fullName evidence="2">DUF4059 family protein</fullName>
    </submittedName>
</protein>
<dbReference type="Proteomes" id="UP001156410">
    <property type="component" value="Chromosome"/>
</dbReference>
<keyword evidence="1" id="KW-0472">Membrane</keyword>
<evidence type="ECO:0000256" key="1">
    <source>
        <dbReference type="SAM" id="Phobius"/>
    </source>
</evidence>
<dbReference type="AlphaFoldDB" id="A0A081JJ18"/>
<reference evidence="2" key="4">
    <citation type="submission" date="2024-05" db="EMBL/GenBank/DDBJ databases">
        <title>Streptococcus macedonicus and Acinetobacter baumannii: co-inhabitants of the cheese production environment.</title>
        <authorList>
            <person name="Johnson J."/>
            <person name="Curtin C."/>
            <person name="Waite-Cusic J."/>
        </authorList>
    </citation>
    <scope>NUCLEOTIDE SEQUENCE</scope>
    <source>
        <strain evidence="2">E28</strain>
    </source>
</reference>
<evidence type="ECO:0000313" key="3">
    <source>
        <dbReference type="EMBL" id="PHV55337.1"/>
    </source>
</evidence>
<dbReference type="Pfam" id="PF13268">
    <property type="entry name" value="DUF4059"/>
    <property type="match status" value="1"/>
</dbReference>
<gene>
    <name evidence="3" type="ORF">CS009_11320</name>
    <name evidence="4" type="ORF">CS010_00460</name>
    <name evidence="5" type="ORF">OQG81_02635</name>
    <name evidence="2" type="ORF">OQH01_04425</name>
</gene>
<sequence length="74" mass="8745">MFLEIFSLYIKGLLLAIIFVFLVGIIWNFWRATRKLDKTAKERQAFLYDVLMMSIMTIPVLSFTFMAILLMFKA</sequence>
<evidence type="ECO:0000313" key="7">
    <source>
        <dbReference type="Proteomes" id="UP000222913"/>
    </source>
</evidence>
<feature type="transmembrane region" description="Helical" evidence="1">
    <location>
        <begin position="50"/>
        <end position="72"/>
    </location>
</feature>
<accession>A0A081JJ18</accession>
<dbReference type="GeneID" id="93935883"/>
<evidence type="ECO:0000313" key="5">
    <source>
        <dbReference type="EMBL" id="WAK63793.1"/>
    </source>
</evidence>
<dbReference type="InterPro" id="IPR025134">
    <property type="entry name" value="DUF4059"/>
</dbReference>
<feature type="transmembrane region" description="Helical" evidence="1">
    <location>
        <begin position="12"/>
        <end position="30"/>
    </location>
</feature>
<dbReference type="Proteomes" id="UP000222913">
    <property type="component" value="Unassembled WGS sequence"/>
</dbReference>
<keyword evidence="1" id="KW-0812">Transmembrane</keyword>